<accession>A0A820FB78</accession>
<dbReference type="Proteomes" id="UP000663823">
    <property type="component" value="Unassembled WGS sequence"/>
</dbReference>
<sequence length="209" mass="23417">SSRSTRSRSRSRSHNKKSSRHSNHNHNHQQQTNNHGKSGRGGATIRRGGRGARNGPRHLRAQSNENLRRATPNRNGNKYNLTSNITTRKLPNNKQPRILIAATPKTSTNEENTEETIATSTTTLPTATTTTTTNEENKPEPIILTINQNQQRPIGQKKNTKGKNKQQTPAYSLKKNENDDIDGDSEPMIGPKLPPEFEVNTTLSCFFFR</sequence>
<dbReference type="AlphaFoldDB" id="A0A820FB78"/>
<feature type="compositionally biased region" description="Basic residues" evidence="1">
    <location>
        <begin position="47"/>
        <end position="60"/>
    </location>
</feature>
<feature type="region of interest" description="Disordered" evidence="1">
    <location>
        <begin position="1"/>
        <end position="96"/>
    </location>
</feature>
<organism evidence="2 3">
    <name type="scientific">Rotaria sordida</name>
    <dbReference type="NCBI Taxonomy" id="392033"/>
    <lineage>
        <taxon>Eukaryota</taxon>
        <taxon>Metazoa</taxon>
        <taxon>Spiralia</taxon>
        <taxon>Gnathifera</taxon>
        <taxon>Rotifera</taxon>
        <taxon>Eurotatoria</taxon>
        <taxon>Bdelloidea</taxon>
        <taxon>Philodinida</taxon>
        <taxon>Philodinidae</taxon>
        <taxon>Rotaria</taxon>
    </lineage>
</organism>
<feature type="compositionally biased region" description="Low complexity" evidence="1">
    <location>
        <begin position="103"/>
        <end position="120"/>
    </location>
</feature>
<proteinExistence type="predicted"/>
<feature type="compositionally biased region" description="Polar residues" evidence="1">
    <location>
        <begin position="72"/>
        <end position="95"/>
    </location>
</feature>
<evidence type="ECO:0000313" key="2">
    <source>
        <dbReference type="EMBL" id="CAF4258875.1"/>
    </source>
</evidence>
<gene>
    <name evidence="2" type="ORF">OTI717_LOCUS40692</name>
</gene>
<feature type="non-terminal residue" evidence="2">
    <location>
        <position position="1"/>
    </location>
</feature>
<reference evidence="2" key="1">
    <citation type="submission" date="2021-02" db="EMBL/GenBank/DDBJ databases">
        <authorList>
            <person name="Nowell W R."/>
        </authorList>
    </citation>
    <scope>NUCLEOTIDE SEQUENCE</scope>
</reference>
<evidence type="ECO:0000313" key="3">
    <source>
        <dbReference type="Proteomes" id="UP000663823"/>
    </source>
</evidence>
<feature type="region of interest" description="Disordered" evidence="1">
    <location>
        <begin position="148"/>
        <end position="195"/>
    </location>
</feature>
<comment type="caution">
    <text evidence="2">The sequence shown here is derived from an EMBL/GenBank/DDBJ whole genome shotgun (WGS) entry which is preliminary data.</text>
</comment>
<protein>
    <submittedName>
        <fullName evidence="2">Uncharacterized protein</fullName>
    </submittedName>
</protein>
<evidence type="ECO:0000256" key="1">
    <source>
        <dbReference type="SAM" id="MobiDB-lite"/>
    </source>
</evidence>
<name>A0A820FB78_9BILA</name>
<feature type="region of interest" description="Disordered" evidence="1">
    <location>
        <begin position="101"/>
        <end position="120"/>
    </location>
</feature>
<feature type="compositionally biased region" description="Basic residues" evidence="1">
    <location>
        <begin position="1"/>
        <end position="27"/>
    </location>
</feature>
<dbReference type="EMBL" id="CAJOAX010034503">
    <property type="protein sequence ID" value="CAF4258875.1"/>
    <property type="molecule type" value="Genomic_DNA"/>
</dbReference>